<evidence type="ECO:0000313" key="3">
    <source>
        <dbReference type="EMBL" id="NER11841.1"/>
    </source>
</evidence>
<keyword evidence="1" id="KW-0812">Transmembrane</keyword>
<sequence length="335" mass="39476">MKNTRLIIIVSISISLLVNIPRIAFLFGNDEIGFASLFDISLKDTVFRLFSVFGFSFLVLKLNIDWKTFWSGKARILKAVFLNILLLIFWLTFFRVFDFIINGVDSTDMNPRFNLFVYFFIMILLLIVSKTIELNNQRKYDMIEKERLKQQSLENKLEALKNQVNPHFLFNSLNSLSLLVREDQAAAGEFINKLSFLYRYILQSRSTDVVSIKEELKFLNSYIYLIKQRYRNRFEVQIDIDEEYYTRELPSLALQLLVENAVKHNEISEKRPLKVSIFEEDEFIVVKNKRQQRTNPEASTRTGLSNLNARFNLLLKRGIVIENNSEYFIVKLPMI</sequence>
<keyword evidence="1" id="KW-0472">Membrane</keyword>
<dbReference type="Pfam" id="PF06580">
    <property type="entry name" value="His_kinase"/>
    <property type="match status" value="1"/>
</dbReference>
<dbReference type="Proteomes" id="UP000468581">
    <property type="component" value="Unassembled WGS sequence"/>
</dbReference>
<dbReference type="PANTHER" id="PTHR34220">
    <property type="entry name" value="SENSOR HISTIDINE KINASE YPDA"/>
    <property type="match status" value="1"/>
</dbReference>
<dbReference type="GO" id="GO:0016020">
    <property type="term" value="C:membrane"/>
    <property type="evidence" value="ECO:0007669"/>
    <property type="project" value="InterPro"/>
</dbReference>
<evidence type="ECO:0000313" key="4">
    <source>
        <dbReference type="Proteomes" id="UP000468581"/>
    </source>
</evidence>
<dbReference type="InterPro" id="IPR010559">
    <property type="entry name" value="Sig_transdc_His_kin_internal"/>
</dbReference>
<feature type="transmembrane region" description="Helical" evidence="1">
    <location>
        <begin position="76"/>
        <end position="93"/>
    </location>
</feature>
<dbReference type="InterPro" id="IPR050640">
    <property type="entry name" value="Bact_2-comp_sensor_kinase"/>
</dbReference>
<reference evidence="3 4" key="1">
    <citation type="submission" date="2020-01" db="EMBL/GenBank/DDBJ databases">
        <title>Leptobacterium flavescens.</title>
        <authorList>
            <person name="Wang G."/>
        </authorList>
    </citation>
    <scope>NUCLEOTIDE SEQUENCE [LARGE SCALE GENOMIC DNA]</scope>
    <source>
        <strain evidence="3 4">KCTC 22160</strain>
    </source>
</reference>
<feature type="transmembrane region" description="Helical" evidence="1">
    <location>
        <begin position="7"/>
        <end position="27"/>
    </location>
</feature>
<dbReference type="EMBL" id="JAABOO010000001">
    <property type="protein sequence ID" value="NER11841.1"/>
    <property type="molecule type" value="Genomic_DNA"/>
</dbReference>
<gene>
    <name evidence="3" type="ORF">GWK08_00155</name>
</gene>
<feature type="domain" description="Signal transduction histidine kinase internal region" evidence="2">
    <location>
        <begin position="156"/>
        <end position="234"/>
    </location>
</feature>
<evidence type="ECO:0000259" key="2">
    <source>
        <dbReference type="Pfam" id="PF06580"/>
    </source>
</evidence>
<keyword evidence="1" id="KW-1133">Transmembrane helix</keyword>
<comment type="caution">
    <text evidence="3">The sequence shown here is derived from an EMBL/GenBank/DDBJ whole genome shotgun (WGS) entry which is preliminary data.</text>
</comment>
<feature type="transmembrane region" description="Helical" evidence="1">
    <location>
        <begin position="113"/>
        <end position="132"/>
    </location>
</feature>
<accession>A0A6P0UEY7</accession>
<organism evidence="3 4">
    <name type="scientific">Leptobacterium flavescens</name>
    <dbReference type="NCBI Taxonomy" id="472055"/>
    <lineage>
        <taxon>Bacteria</taxon>
        <taxon>Pseudomonadati</taxon>
        <taxon>Bacteroidota</taxon>
        <taxon>Flavobacteriia</taxon>
        <taxon>Flavobacteriales</taxon>
        <taxon>Flavobacteriaceae</taxon>
        <taxon>Leptobacterium</taxon>
    </lineage>
</organism>
<evidence type="ECO:0000256" key="1">
    <source>
        <dbReference type="SAM" id="Phobius"/>
    </source>
</evidence>
<keyword evidence="4" id="KW-1185">Reference proteome</keyword>
<name>A0A6P0UEY7_9FLAO</name>
<feature type="transmembrane region" description="Helical" evidence="1">
    <location>
        <begin position="47"/>
        <end position="64"/>
    </location>
</feature>
<dbReference type="RefSeq" id="WP_163604877.1">
    <property type="nucleotide sequence ID" value="NZ_JAABOO010000001.1"/>
</dbReference>
<dbReference type="PANTHER" id="PTHR34220:SF7">
    <property type="entry name" value="SENSOR HISTIDINE KINASE YPDA"/>
    <property type="match status" value="1"/>
</dbReference>
<dbReference type="AlphaFoldDB" id="A0A6P0UEY7"/>
<protein>
    <recommendedName>
        <fullName evidence="2">Signal transduction histidine kinase internal region domain-containing protein</fullName>
    </recommendedName>
</protein>
<dbReference type="GO" id="GO:0000155">
    <property type="term" value="F:phosphorelay sensor kinase activity"/>
    <property type="evidence" value="ECO:0007669"/>
    <property type="project" value="InterPro"/>
</dbReference>
<proteinExistence type="predicted"/>